<accession>A0ABW0VX43</accession>
<dbReference type="RefSeq" id="WP_379188735.1">
    <property type="nucleotide sequence ID" value="NZ_JBHSOW010000047.1"/>
</dbReference>
<reference evidence="5" key="1">
    <citation type="journal article" date="2019" name="Int. J. Syst. Evol. Microbiol.">
        <title>The Global Catalogue of Microorganisms (GCM) 10K type strain sequencing project: providing services to taxonomists for standard genome sequencing and annotation.</title>
        <authorList>
            <consortium name="The Broad Institute Genomics Platform"/>
            <consortium name="The Broad Institute Genome Sequencing Center for Infectious Disease"/>
            <person name="Wu L."/>
            <person name="Ma J."/>
        </authorList>
    </citation>
    <scope>NUCLEOTIDE SEQUENCE [LARGE SCALE GENOMIC DNA]</scope>
    <source>
        <strain evidence="5">CGMCC 1.3240</strain>
    </source>
</reference>
<evidence type="ECO:0000256" key="1">
    <source>
        <dbReference type="ARBA" id="ARBA00006336"/>
    </source>
</evidence>
<name>A0ABW0VX43_9BACL</name>
<evidence type="ECO:0000259" key="3">
    <source>
        <dbReference type="Pfam" id="PF00857"/>
    </source>
</evidence>
<dbReference type="EMBL" id="JBHSOW010000047">
    <property type="protein sequence ID" value="MFC5650180.1"/>
    <property type="molecule type" value="Genomic_DNA"/>
</dbReference>
<evidence type="ECO:0000256" key="2">
    <source>
        <dbReference type="ARBA" id="ARBA00022801"/>
    </source>
</evidence>
<proteinExistence type="inferred from homology"/>
<evidence type="ECO:0000313" key="4">
    <source>
        <dbReference type="EMBL" id="MFC5650180.1"/>
    </source>
</evidence>
<feature type="domain" description="Isochorismatase-like" evidence="3">
    <location>
        <begin position="4"/>
        <end position="140"/>
    </location>
</feature>
<dbReference type="Gene3D" id="3.40.50.850">
    <property type="entry name" value="Isochorismatase-like"/>
    <property type="match status" value="1"/>
</dbReference>
<dbReference type="PANTHER" id="PTHR43540">
    <property type="entry name" value="PEROXYUREIDOACRYLATE/UREIDOACRYLATE AMIDOHYDROLASE-RELATED"/>
    <property type="match status" value="1"/>
</dbReference>
<gene>
    <name evidence="4" type="ORF">ACFPYJ_13800</name>
</gene>
<sequence>MYEGDVLLGRLRDLIAKARRSGIPVIYIQHNEGEGAPLATNTAEWRIHPEVAPEPNDRIIQKYKPDSFDETNLQQVLSANGIQKLVMTGIQTDVCVAATCRRASELGYEVLVVQDAHSTWNQGELKAAEIIKQYNDLFASYASTTESAGLEFVVR</sequence>
<comment type="caution">
    <text evidence="4">The sequence shown here is derived from an EMBL/GenBank/DDBJ whole genome shotgun (WGS) entry which is preliminary data.</text>
</comment>
<dbReference type="SUPFAM" id="SSF52499">
    <property type="entry name" value="Isochorismatase-like hydrolases"/>
    <property type="match status" value="1"/>
</dbReference>
<dbReference type="Pfam" id="PF00857">
    <property type="entry name" value="Isochorismatase"/>
    <property type="match status" value="1"/>
</dbReference>
<dbReference type="PANTHER" id="PTHR43540:SF14">
    <property type="entry name" value="ISOCHORISMATASE"/>
    <property type="match status" value="1"/>
</dbReference>
<dbReference type="InterPro" id="IPR000868">
    <property type="entry name" value="Isochorismatase-like_dom"/>
</dbReference>
<protein>
    <submittedName>
        <fullName evidence="4">Isochorismatase family protein</fullName>
    </submittedName>
</protein>
<organism evidence="4 5">
    <name type="scientific">Paenibacillus solisilvae</name>
    <dbReference type="NCBI Taxonomy" id="2486751"/>
    <lineage>
        <taxon>Bacteria</taxon>
        <taxon>Bacillati</taxon>
        <taxon>Bacillota</taxon>
        <taxon>Bacilli</taxon>
        <taxon>Bacillales</taxon>
        <taxon>Paenibacillaceae</taxon>
        <taxon>Paenibacillus</taxon>
    </lineage>
</organism>
<evidence type="ECO:0000313" key="5">
    <source>
        <dbReference type="Proteomes" id="UP001596047"/>
    </source>
</evidence>
<comment type="similarity">
    <text evidence="1">Belongs to the isochorismatase family.</text>
</comment>
<keyword evidence="2" id="KW-0378">Hydrolase</keyword>
<dbReference type="InterPro" id="IPR050272">
    <property type="entry name" value="Isochorismatase-like_hydrls"/>
</dbReference>
<keyword evidence="5" id="KW-1185">Reference proteome</keyword>
<dbReference type="InterPro" id="IPR036380">
    <property type="entry name" value="Isochorismatase-like_sf"/>
</dbReference>
<dbReference type="Proteomes" id="UP001596047">
    <property type="component" value="Unassembled WGS sequence"/>
</dbReference>